<dbReference type="InterPro" id="IPR028889">
    <property type="entry name" value="USP"/>
</dbReference>
<comment type="catalytic activity">
    <reaction evidence="1 7">
        <text>Thiol-dependent hydrolysis of ester, thioester, amide, peptide and isopeptide bonds formed by the C-terminal Gly of ubiquitin (a 76-residue protein attached to proteins as an intracellular targeting signal).</text>
        <dbReference type="EC" id="3.4.19.12"/>
    </reaction>
</comment>
<evidence type="ECO:0000256" key="1">
    <source>
        <dbReference type="ARBA" id="ARBA00000707"/>
    </source>
</evidence>
<dbReference type="GO" id="GO:0005634">
    <property type="term" value="C:nucleus"/>
    <property type="evidence" value="ECO:0007669"/>
    <property type="project" value="TreeGrafter"/>
</dbReference>
<dbReference type="InterPro" id="IPR050164">
    <property type="entry name" value="Peptidase_C19"/>
</dbReference>
<dbReference type="SUPFAM" id="SSF54001">
    <property type="entry name" value="Cysteine proteinases"/>
    <property type="match status" value="1"/>
</dbReference>
<dbReference type="Proteomes" id="UP000187209">
    <property type="component" value="Unassembled WGS sequence"/>
</dbReference>
<evidence type="ECO:0000313" key="9">
    <source>
        <dbReference type="EMBL" id="OMJ84054.1"/>
    </source>
</evidence>
<dbReference type="PANTHER" id="PTHR24006">
    <property type="entry name" value="UBIQUITIN CARBOXYL-TERMINAL HYDROLASE"/>
    <property type="match status" value="1"/>
</dbReference>
<proteinExistence type="inferred from homology"/>
<evidence type="ECO:0000256" key="6">
    <source>
        <dbReference type="ARBA" id="ARBA00022807"/>
    </source>
</evidence>
<dbReference type="PROSITE" id="PS00972">
    <property type="entry name" value="USP_1"/>
    <property type="match status" value="1"/>
</dbReference>
<dbReference type="InterPro" id="IPR001394">
    <property type="entry name" value="Peptidase_C19_UCH"/>
</dbReference>
<dbReference type="PANTHER" id="PTHR24006:SF758">
    <property type="entry name" value="UBIQUITIN CARBOXYL-TERMINAL HYDROLASE 36"/>
    <property type="match status" value="1"/>
</dbReference>
<evidence type="ECO:0000256" key="4">
    <source>
        <dbReference type="ARBA" id="ARBA00022786"/>
    </source>
</evidence>
<keyword evidence="6 7" id="KW-0788">Thiol protease</keyword>
<evidence type="ECO:0000259" key="8">
    <source>
        <dbReference type="PROSITE" id="PS50235"/>
    </source>
</evidence>
<dbReference type="GO" id="GO:0016579">
    <property type="term" value="P:protein deubiquitination"/>
    <property type="evidence" value="ECO:0007669"/>
    <property type="project" value="InterPro"/>
</dbReference>
<dbReference type="Gene3D" id="3.90.70.10">
    <property type="entry name" value="Cysteine proteinases"/>
    <property type="match status" value="1"/>
</dbReference>
<keyword evidence="10" id="KW-1185">Reference proteome</keyword>
<dbReference type="EMBL" id="MPUH01000282">
    <property type="protein sequence ID" value="OMJ84054.1"/>
    <property type="molecule type" value="Genomic_DNA"/>
</dbReference>
<dbReference type="PROSITE" id="PS50235">
    <property type="entry name" value="USP_3"/>
    <property type="match status" value="1"/>
</dbReference>
<feature type="domain" description="USP" evidence="8">
    <location>
        <begin position="47"/>
        <end position="317"/>
    </location>
</feature>
<dbReference type="AlphaFoldDB" id="A0A1R2C4V2"/>
<dbReference type="InterPro" id="IPR038765">
    <property type="entry name" value="Papain-like_cys_pep_sf"/>
</dbReference>
<evidence type="ECO:0000256" key="7">
    <source>
        <dbReference type="RuleBase" id="RU366025"/>
    </source>
</evidence>
<keyword evidence="3 7" id="KW-0645">Protease</keyword>
<evidence type="ECO:0000256" key="5">
    <source>
        <dbReference type="ARBA" id="ARBA00022801"/>
    </source>
</evidence>
<protein>
    <recommendedName>
        <fullName evidence="7">Ubiquitin carboxyl-terminal hydrolase</fullName>
        <ecNumber evidence="7">3.4.19.12</ecNumber>
    </recommendedName>
</protein>
<name>A0A1R2C4V2_9CILI</name>
<dbReference type="EC" id="3.4.19.12" evidence="7"/>
<accession>A0A1R2C4V2</accession>
<comment type="caution">
    <text evidence="9">The sequence shown here is derived from an EMBL/GenBank/DDBJ whole genome shotgun (WGS) entry which is preliminary data.</text>
</comment>
<reference evidence="9 10" key="1">
    <citation type="submission" date="2016-11" db="EMBL/GenBank/DDBJ databases">
        <title>The macronuclear genome of Stentor coeruleus: a giant cell with tiny introns.</title>
        <authorList>
            <person name="Slabodnick M."/>
            <person name="Ruby J.G."/>
            <person name="Reiff S.B."/>
            <person name="Swart E.C."/>
            <person name="Gosai S."/>
            <person name="Prabakaran S."/>
            <person name="Witkowska E."/>
            <person name="Larue G.E."/>
            <person name="Fisher S."/>
            <person name="Freeman R.M."/>
            <person name="Gunawardena J."/>
            <person name="Chu W."/>
            <person name="Stover N.A."/>
            <person name="Gregory B.D."/>
            <person name="Nowacki M."/>
            <person name="Derisi J."/>
            <person name="Roy S.W."/>
            <person name="Marshall W.F."/>
            <person name="Sood P."/>
        </authorList>
    </citation>
    <scope>NUCLEOTIDE SEQUENCE [LARGE SCALE GENOMIC DNA]</scope>
    <source>
        <strain evidence="9">WM001</strain>
    </source>
</reference>
<gene>
    <name evidence="9" type="ORF">SteCoe_14925</name>
</gene>
<evidence type="ECO:0000256" key="2">
    <source>
        <dbReference type="ARBA" id="ARBA00009085"/>
    </source>
</evidence>
<dbReference type="GO" id="GO:0005829">
    <property type="term" value="C:cytosol"/>
    <property type="evidence" value="ECO:0007669"/>
    <property type="project" value="TreeGrafter"/>
</dbReference>
<comment type="similarity">
    <text evidence="2 7">Belongs to the peptidase C19 family.</text>
</comment>
<organism evidence="9 10">
    <name type="scientific">Stentor coeruleus</name>
    <dbReference type="NCBI Taxonomy" id="5963"/>
    <lineage>
        <taxon>Eukaryota</taxon>
        <taxon>Sar</taxon>
        <taxon>Alveolata</taxon>
        <taxon>Ciliophora</taxon>
        <taxon>Postciliodesmatophora</taxon>
        <taxon>Heterotrichea</taxon>
        <taxon>Heterotrichida</taxon>
        <taxon>Stentoridae</taxon>
        <taxon>Stentor</taxon>
    </lineage>
</organism>
<evidence type="ECO:0000313" key="10">
    <source>
        <dbReference type="Proteomes" id="UP000187209"/>
    </source>
</evidence>
<dbReference type="GO" id="GO:0004843">
    <property type="term" value="F:cysteine-type deubiquitinase activity"/>
    <property type="evidence" value="ECO:0007669"/>
    <property type="project" value="UniProtKB-UniRule"/>
</dbReference>
<keyword evidence="4 7" id="KW-0833">Ubl conjugation pathway</keyword>
<dbReference type="PROSITE" id="PS00973">
    <property type="entry name" value="USP_2"/>
    <property type="match status" value="1"/>
</dbReference>
<keyword evidence="5 7" id="KW-0378">Hydrolase</keyword>
<sequence>MIEKLSWREEKLLPRKIVFTSLKVSNSEKSHEVPDFLHWRNRGSLSSGFKNVGNTCFLNSTLQCLLHTPPMHNLSHSCSKGFCIVCAVRRLYNSRSSVPEEFLMSIPRLSRQFQIGRQADAHELLRFLVDRIEPKDFKEKIFGGQLQSTVKCKECRYESVTNEPFFDLSLEVSGNDIEKCITDFCREEILSGENRYNCPQCKRKTVATKQFLIKTAPNILTIQLKRFTNQGKKDSRTVRFGETITLDSSLLYSQPIIYRLYAVLVHVGFGCRSGHYYSFIKAPNDMWFEANDSCISQASLSRVLSNNGAYILMYKRDSPRPKIFENSVADNRNSSEISPVLPSKSMAHPEHTLMPVKKQKFETYKPQNFKNYWSQGSLHLGYVKDEYDRRLDFGKNKKKKNNKRHLSANVWDRVKLRYF</sequence>
<evidence type="ECO:0000256" key="3">
    <source>
        <dbReference type="ARBA" id="ARBA00022670"/>
    </source>
</evidence>
<dbReference type="OrthoDB" id="420187at2759"/>
<dbReference type="InterPro" id="IPR018200">
    <property type="entry name" value="USP_CS"/>
</dbReference>
<dbReference type="GO" id="GO:0006508">
    <property type="term" value="P:proteolysis"/>
    <property type="evidence" value="ECO:0007669"/>
    <property type="project" value="UniProtKB-KW"/>
</dbReference>
<dbReference type="Pfam" id="PF00443">
    <property type="entry name" value="UCH"/>
    <property type="match status" value="1"/>
</dbReference>